<evidence type="ECO:0000313" key="2">
    <source>
        <dbReference type="Proteomes" id="UP000008461"/>
    </source>
</evidence>
<dbReference type="RefSeq" id="WP_013764919.1">
    <property type="nucleotide sequence ID" value="NC_015510.1"/>
</dbReference>
<dbReference type="Pfam" id="PF07394">
    <property type="entry name" value="DUF1501"/>
    <property type="match status" value="1"/>
</dbReference>
<reference key="2">
    <citation type="submission" date="2011-04" db="EMBL/GenBank/DDBJ databases">
        <title>Complete sequence of chromosome of Haliscomenobacter hydrossis DSM 1100.</title>
        <authorList>
            <consortium name="US DOE Joint Genome Institute (JGI-PGF)"/>
            <person name="Lucas S."/>
            <person name="Han J."/>
            <person name="Lapidus A."/>
            <person name="Bruce D."/>
            <person name="Goodwin L."/>
            <person name="Pitluck S."/>
            <person name="Peters L."/>
            <person name="Kyrpides N."/>
            <person name="Mavromatis K."/>
            <person name="Ivanova N."/>
            <person name="Ovchinnikova G."/>
            <person name="Pagani I."/>
            <person name="Daligault H."/>
            <person name="Detter J.C."/>
            <person name="Han C."/>
            <person name="Land M."/>
            <person name="Hauser L."/>
            <person name="Markowitz V."/>
            <person name="Cheng J.-F."/>
            <person name="Hugenholtz P."/>
            <person name="Woyke T."/>
            <person name="Wu D."/>
            <person name="Verbarg S."/>
            <person name="Frueling A."/>
            <person name="Brambilla E."/>
            <person name="Klenk H.-P."/>
            <person name="Eisen J.A."/>
        </authorList>
    </citation>
    <scope>NUCLEOTIDE SEQUENCE</scope>
    <source>
        <strain>DSM 1100</strain>
    </source>
</reference>
<dbReference type="STRING" id="760192.Halhy_2497"/>
<dbReference type="HOGENOM" id="CLU_032896_2_0_10"/>
<dbReference type="AlphaFoldDB" id="F4KXJ9"/>
<dbReference type="eggNOG" id="COG4102">
    <property type="taxonomic scope" value="Bacteria"/>
</dbReference>
<keyword evidence="2" id="KW-1185">Reference proteome</keyword>
<dbReference type="PROSITE" id="PS51318">
    <property type="entry name" value="TAT"/>
    <property type="match status" value="1"/>
</dbReference>
<protein>
    <recommendedName>
        <fullName evidence="3">Twin-arginine translocation pathway signal</fullName>
    </recommendedName>
</protein>
<proteinExistence type="predicted"/>
<organism evidence="1 2">
    <name type="scientific">Haliscomenobacter hydrossis (strain ATCC 27775 / DSM 1100 / LMG 10767 / O)</name>
    <dbReference type="NCBI Taxonomy" id="760192"/>
    <lineage>
        <taxon>Bacteria</taxon>
        <taxon>Pseudomonadati</taxon>
        <taxon>Bacteroidota</taxon>
        <taxon>Saprospiria</taxon>
        <taxon>Saprospirales</taxon>
        <taxon>Haliscomenobacteraceae</taxon>
        <taxon>Haliscomenobacter</taxon>
    </lineage>
</organism>
<dbReference type="KEGG" id="hhy:Halhy_2497"/>
<dbReference type="Proteomes" id="UP000008461">
    <property type="component" value="Chromosome"/>
</dbReference>
<reference evidence="1 2" key="1">
    <citation type="journal article" date="2011" name="Stand. Genomic Sci.">
        <title>Complete genome sequence of Haliscomenobacter hydrossis type strain (O).</title>
        <authorList>
            <consortium name="US DOE Joint Genome Institute (JGI-PGF)"/>
            <person name="Daligault H."/>
            <person name="Lapidus A."/>
            <person name="Zeytun A."/>
            <person name="Nolan M."/>
            <person name="Lucas S."/>
            <person name="Del Rio T.G."/>
            <person name="Tice H."/>
            <person name="Cheng J.F."/>
            <person name="Tapia R."/>
            <person name="Han C."/>
            <person name="Goodwin L."/>
            <person name="Pitluck S."/>
            <person name="Liolios K."/>
            <person name="Pagani I."/>
            <person name="Ivanova N."/>
            <person name="Huntemann M."/>
            <person name="Mavromatis K."/>
            <person name="Mikhailova N."/>
            <person name="Pati A."/>
            <person name="Chen A."/>
            <person name="Palaniappan K."/>
            <person name="Land M."/>
            <person name="Hauser L."/>
            <person name="Brambilla E.M."/>
            <person name="Rohde M."/>
            <person name="Verbarg S."/>
            <person name="Goker M."/>
            <person name="Bristow J."/>
            <person name="Eisen J.A."/>
            <person name="Markowitz V."/>
            <person name="Hugenholtz P."/>
            <person name="Kyrpides N.C."/>
            <person name="Klenk H.P."/>
            <person name="Woyke T."/>
        </authorList>
    </citation>
    <scope>NUCLEOTIDE SEQUENCE [LARGE SCALE GENOMIC DNA]</scope>
    <source>
        <strain evidence="2">ATCC 27775 / DSM 1100 / LMG 10767 / O</strain>
    </source>
</reference>
<accession>F4KXJ9</accession>
<sequence length="534" mass="58684">MLKHKQGTSLQDPQAHALSHESWNRRTFLRMLGLSGAGSILLGSTPVTALASSQLATLLSAMEGERILVLIRLKGGNDGINTIIPVFDYSTYKSLRPGIAIPNNQIINLNPSFGIQNRMGALEKMWKDGDMKVIHNVGYPEQNLSHFRSSDIWATTSDAKVLESSGWLGRWLEDVNPDYLSKPPKMPPAIQIGGAGNLAFTNTKNDNMAVVVNDPEELARIAQSGRLYDPLDVPDCYYGEQLTYLRTLTNTTFTYAQGIETAYKAGKNTVEYPANLGAQLALVARLIKGGLGTRLYMVTLDGFDNHADQNNNHPALLENIAQSVSLFYQDLQTGGWADKVLAMTISEFGRRPEQNASQGTDHGAAAPLMLFGPGLNGNGFIGKNPNLKDLDEDGNLKFSTDFRQIYATVLENWLCIGSAEVDAVMGRRFDRLPTLGLQCSPATSTYNLQTRRLAMKVSTGQREVRVQYDLPESMAVQIRIVGITGQVLQEQNLGQRMSGEQQSNLRLKENILPGIYIVQILAGNRIGSEKAFLH</sequence>
<dbReference type="InterPro" id="IPR010869">
    <property type="entry name" value="DUF1501"/>
</dbReference>
<evidence type="ECO:0000313" key="1">
    <source>
        <dbReference type="EMBL" id="AEE50370.1"/>
    </source>
</evidence>
<gene>
    <name evidence="1" type="ordered locus">Halhy_2497</name>
</gene>
<evidence type="ECO:0008006" key="3">
    <source>
        <dbReference type="Google" id="ProtNLM"/>
    </source>
</evidence>
<name>F4KXJ9_HALH1</name>
<dbReference type="PANTHER" id="PTHR43737">
    <property type="entry name" value="BLL7424 PROTEIN"/>
    <property type="match status" value="1"/>
</dbReference>
<dbReference type="PANTHER" id="PTHR43737:SF1">
    <property type="entry name" value="DUF1501 DOMAIN-CONTAINING PROTEIN"/>
    <property type="match status" value="1"/>
</dbReference>
<dbReference type="InterPro" id="IPR006311">
    <property type="entry name" value="TAT_signal"/>
</dbReference>
<dbReference type="OrthoDB" id="9779968at2"/>
<dbReference type="EMBL" id="CP002691">
    <property type="protein sequence ID" value="AEE50370.1"/>
    <property type="molecule type" value="Genomic_DNA"/>
</dbReference>